<keyword evidence="11" id="KW-0472">Membrane</keyword>
<evidence type="ECO:0000259" key="18">
    <source>
        <dbReference type="Pfam" id="PF22461"/>
    </source>
</evidence>
<evidence type="ECO:0000256" key="3">
    <source>
        <dbReference type="ARBA" id="ARBA00022448"/>
    </source>
</evidence>
<evidence type="ECO:0000256" key="6">
    <source>
        <dbReference type="ARBA" id="ARBA00022692"/>
    </source>
</evidence>
<dbReference type="Pfam" id="PF22461">
    <property type="entry name" value="SLBB_2"/>
    <property type="match status" value="1"/>
</dbReference>
<dbReference type="GO" id="GO:0015159">
    <property type="term" value="F:polysaccharide transmembrane transporter activity"/>
    <property type="evidence" value="ECO:0007669"/>
    <property type="project" value="InterPro"/>
</dbReference>
<dbReference type="OrthoDB" id="197007at2"/>
<evidence type="ECO:0000256" key="7">
    <source>
        <dbReference type="ARBA" id="ARBA00022729"/>
    </source>
</evidence>
<evidence type="ECO:0000256" key="14">
    <source>
        <dbReference type="ARBA" id="ARBA00023288"/>
    </source>
</evidence>
<evidence type="ECO:0000256" key="12">
    <source>
        <dbReference type="ARBA" id="ARBA00023139"/>
    </source>
</evidence>
<evidence type="ECO:0000256" key="15">
    <source>
        <dbReference type="SAM" id="SignalP"/>
    </source>
</evidence>
<dbReference type="InterPro" id="IPR054765">
    <property type="entry name" value="SLBB_dom"/>
</dbReference>
<comment type="subcellular location">
    <subcellularLocation>
        <location evidence="1">Cell outer membrane</location>
        <topology evidence="1">Multi-pass membrane protein</topology>
    </subcellularLocation>
</comment>
<feature type="domain" description="SLBB" evidence="18">
    <location>
        <begin position="210"/>
        <end position="271"/>
    </location>
</feature>
<keyword evidence="6" id="KW-0812">Transmembrane</keyword>
<reference evidence="19 20" key="1">
    <citation type="submission" date="2018-05" db="EMBL/GenBank/DDBJ databases">
        <authorList>
            <person name="Lanie J.A."/>
            <person name="Ng W.-L."/>
            <person name="Kazmierczak K.M."/>
            <person name="Andrzejewski T.M."/>
            <person name="Davidsen T.M."/>
            <person name="Wayne K.J."/>
            <person name="Tettelin H."/>
            <person name="Glass J.I."/>
            <person name="Rusch D."/>
            <person name="Podicherti R."/>
            <person name="Tsui H.-C.T."/>
            <person name="Winkler M.E."/>
        </authorList>
    </citation>
    <scope>NUCLEOTIDE SEQUENCE [LARGE SCALE GENOMIC DNA]</scope>
    <source>
        <strain evidence="19 20">BUT-10</strain>
    </source>
</reference>
<protein>
    <submittedName>
        <fullName evidence="19">Polysaccharide transporter</fullName>
    </submittedName>
</protein>
<dbReference type="Pfam" id="PF10531">
    <property type="entry name" value="SLBB"/>
    <property type="match status" value="1"/>
</dbReference>
<dbReference type="GO" id="GO:0006811">
    <property type="term" value="P:monoatomic ion transport"/>
    <property type="evidence" value="ECO:0007669"/>
    <property type="project" value="UniProtKB-KW"/>
</dbReference>
<dbReference type="PANTHER" id="PTHR33619:SF3">
    <property type="entry name" value="POLYSACCHARIDE EXPORT PROTEIN GFCE-RELATED"/>
    <property type="match status" value="1"/>
</dbReference>
<dbReference type="GO" id="GO:0009279">
    <property type="term" value="C:cell outer membrane"/>
    <property type="evidence" value="ECO:0007669"/>
    <property type="project" value="UniProtKB-SubCell"/>
</dbReference>
<keyword evidence="3" id="KW-0813">Transport</keyword>
<sequence>MSPKTFLVSLAAVASLLIGGSQAAAQAPSQQPGAQAAAPSAIAPAEPASSSYVLGRDDVVEVGLLGRSDFGGRARVQADGTIQLPFIGKIPAADKTTAELSETVRTALRTGGFFSDPVVVVEVVGYASRYVTVLGAVNSPGLIPLNRPFRLSEILARVGGVRDTAADHLIVRSEDGRERKFVIRELATGDAEQDPYVSAGDKIYAPAAETFYIYGQVNSPGVYPIQSGMTVRMALVRGAGLTPSGSDKKVEATRNGKKVKLSLSDLVEPGDVLFVGERLF</sequence>
<comment type="caution">
    <text evidence="19">The sequence shown here is derived from an EMBL/GenBank/DDBJ whole genome shotgun (WGS) entry which is preliminary data.</text>
</comment>
<gene>
    <name evidence="19" type="ORF">DJ019_09830</name>
</gene>
<keyword evidence="5" id="KW-0762">Sugar transport</keyword>
<dbReference type="InterPro" id="IPR049712">
    <property type="entry name" value="Poly_export"/>
</dbReference>
<comment type="similarity">
    <text evidence="2">Belongs to the BexD/CtrA/VexA family.</text>
</comment>
<keyword evidence="9" id="KW-0406">Ion transport</keyword>
<keyword evidence="14" id="KW-0449">Lipoprotein</keyword>
<evidence type="ECO:0000256" key="5">
    <source>
        <dbReference type="ARBA" id="ARBA00022597"/>
    </source>
</evidence>
<evidence type="ECO:0000313" key="20">
    <source>
        <dbReference type="Proteomes" id="UP000249524"/>
    </source>
</evidence>
<proteinExistence type="inferred from homology"/>
<evidence type="ECO:0000259" key="16">
    <source>
        <dbReference type="Pfam" id="PF02563"/>
    </source>
</evidence>
<evidence type="ECO:0000259" key="17">
    <source>
        <dbReference type="Pfam" id="PF10531"/>
    </source>
</evidence>
<dbReference type="InterPro" id="IPR019554">
    <property type="entry name" value="Soluble_ligand-bd"/>
</dbReference>
<organism evidence="19 20">
    <name type="scientific">Phenylobacterium kunshanense</name>
    <dbReference type="NCBI Taxonomy" id="1445034"/>
    <lineage>
        <taxon>Bacteria</taxon>
        <taxon>Pseudomonadati</taxon>
        <taxon>Pseudomonadota</taxon>
        <taxon>Alphaproteobacteria</taxon>
        <taxon>Caulobacterales</taxon>
        <taxon>Caulobacteraceae</taxon>
        <taxon>Phenylobacterium</taxon>
    </lineage>
</organism>
<dbReference type="GO" id="GO:0046930">
    <property type="term" value="C:pore complex"/>
    <property type="evidence" value="ECO:0007669"/>
    <property type="project" value="UniProtKB-KW"/>
</dbReference>
<evidence type="ECO:0000256" key="8">
    <source>
        <dbReference type="ARBA" id="ARBA00023047"/>
    </source>
</evidence>
<evidence type="ECO:0000256" key="10">
    <source>
        <dbReference type="ARBA" id="ARBA00023114"/>
    </source>
</evidence>
<dbReference type="Proteomes" id="UP000249524">
    <property type="component" value="Unassembled WGS sequence"/>
</dbReference>
<dbReference type="RefSeq" id="WP_111275837.1">
    <property type="nucleotide sequence ID" value="NZ_QFYS01000003.1"/>
</dbReference>
<feature type="domain" description="Soluble ligand binding" evidence="17">
    <location>
        <begin position="130"/>
        <end position="167"/>
    </location>
</feature>
<accession>A0A328BIR3</accession>
<dbReference type="PANTHER" id="PTHR33619">
    <property type="entry name" value="POLYSACCHARIDE EXPORT PROTEIN GFCE-RELATED"/>
    <property type="match status" value="1"/>
</dbReference>
<keyword evidence="10" id="KW-0626">Porin</keyword>
<evidence type="ECO:0000313" key="19">
    <source>
        <dbReference type="EMBL" id="RAK66529.1"/>
    </source>
</evidence>
<keyword evidence="13" id="KW-0998">Cell outer membrane</keyword>
<evidence type="ECO:0000256" key="13">
    <source>
        <dbReference type="ARBA" id="ARBA00023237"/>
    </source>
</evidence>
<keyword evidence="12" id="KW-0564">Palmitate</keyword>
<dbReference type="Pfam" id="PF02563">
    <property type="entry name" value="Poly_export"/>
    <property type="match status" value="1"/>
</dbReference>
<name>A0A328BIR3_9CAUL</name>
<dbReference type="InterPro" id="IPR003715">
    <property type="entry name" value="Poly_export_N"/>
</dbReference>
<feature type="chain" id="PRO_5016241867" evidence="15">
    <location>
        <begin position="24"/>
        <end position="280"/>
    </location>
</feature>
<feature type="domain" description="Polysaccharide export protein N-terminal" evidence="16">
    <location>
        <begin position="47"/>
        <end position="123"/>
    </location>
</feature>
<dbReference type="Gene3D" id="3.10.560.10">
    <property type="entry name" value="Outer membrane lipoprotein wza domain like"/>
    <property type="match status" value="2"/>
</dbReference>
<evidence type="ECO:0000256" key="11">
    <source>
        <dbReference type="ARBA" id="ARBA00023136"/>
    </source>
</evidence>
<keyword evidence="4" id="KW-1134">Transmembrane beta strand</keyword>
<dbReference type="GO" id="GO:0015288">
    <property type="term" value="F:porin activity"/>
    <property type="evidence" value="ECO:0007669"/>
    <property type="project" value="UniProtKB-KW"/>
</dbReference>
<dbReference type="EMBL" id="QFYS01000003">
    <property type="protein sequence ID" value="RAK66529.1"/>
    <property type="molecule type" value="Genomic_DNA"/>
</dbReference>
<dbReference type="AlphaFoldDB" id="A0A328BIR3"/>
<keyword evidence="8" id="KW-0625">Polysaccharide transport</keyword>
<evidence type="ECO:0000256" key="9">
    <source>
        <dbReference type="ARBA" id="ARBA00023065"/>
    </source>
</evidence>
<feature type="signal peptide" evidence="15">
    <location>
        <begin position="1"/>
        <end position="23"/>
    </location>
</feature>
<dbReference type="Gene3D" id="3.30.1950.10">
    <property type="entry name" value="wza like domain"/>
    <property type="match status" value="1"/>
</dbReference>
<keyword evidence="7 15" id="KW-0732">Signal</keyword>
<evidence type="ECO:0000256" key="4">
    <source>
        <dbReference type="ARBA" id="ARBA00022452"/>
    </source>
</evidence>
<evidence type="ECO:0000256" key="1">
    <source>
        <dbReference type="ARBA" id="ARBA00004571"/>
    </source>
</evidence>
<keyword evidence="20" id="KW-1185">Reference proteome</keyword>
<evidence type="ECO:0000256" key="2">
    <source>
        <dbReference type="ARBA" id="ARBA00009450"/>
    </source>
</evidence>